<dbReference type="Proteomes" id="UP000019062">
    <property type="component" value="Unassembled WGS sequence"/>
</dbReference>
<dbReference type="GO" id="GO:0005886">
    <property type="term" value="C:plasma membrane"/>
    <property type="evidence" value="ECO:0007669"/>
    <property type="project" value="UniProtKB-SubCell"/>
</dbReference>
<dbReference type="CDD" id="cd00082">
    <property type="entry name" value="HisKA"/>
    <property type="match status" value="1"/>
</dbReference>
<dbReference type="SUPFAM" id="SSF47384">
    <property type="entry name" value="Homodimeric domain of signal transducing histidine kinase"/>
    <property type="match status" value="1"/>
</dbReference>
<keyword evidence="14" id="KW-0175">Coiled coil</keyword>
<evidence type="ECO:0000256" key="3">
    <source>
        <dbReference type="ARBA" id="ARBA00012438"/>
    </source>
</evidence>
<dbReference type="PANTHER" id="PTHR45528:SF1">
    <property type="entry name" value="SENSOR HISTIDINE KINASE CPXA"/>
    <property type="match status" value="1"/>
</dbReference>
<dbReference type="PROSITE" id="PS50109">
    <property type="entry name" value="HIS_KIN"/>
    <property type="match status" value="1"/>
</dbReference>
<dbReference type="Pfam" id="PF00512">
    <property type="entry name" value="HisKA"/>
    <property type="match status" value="1"/>
</dbReference>
<sequence length="414" mass="47593">MDKAASDILKVSNKTILIDLNEIEEKYAITIVYSEASGSLDQINERMILEFEKKKIKLNKFWLTEQTLDKLQEKSVNKIYDQGVSKYKVLTKFMKIDNYIIAIGLPLPHMEDTISIINRFNIVLMSISVIFIVFLVVMISKKITRPLESLKNLSQDIANLNFRKEEIMTNDEVGELAKSINIMSGKLEKAHEEINSQNKRLKELMSDISHELKTPLSLVKIYEQGISDGLDDGTYRDTIEEQIEKMNALIEKLLFWTALENGSLNKSIFDIGKIIIEMTKKYKLILQEYDINLSLSIDESKEYLIQAEKEGIDIVLDNLITNAIKYSYDKNIEIHLTKNNNAVKLTIANGIGEMNENDLENIWRPFYVLEKSRSKELSGTGLGLPIIKTILDNHNLDYGFELKNSKLEFFVTFV</sequence>
<dbReference type="PROSITE" id="PS50885">
    <property type="entry name" value="HAMP"/>
    <property type="match status" value="1"/>
</dbReference>
<name>W4EPQ8_9BACL</name>
<evidence type="ECO:0000256" key="7">
    <source>
        <dbReference type="ARBA" id="ARBA00022692"/>
    </source>
</evidence>
<keyword evidence="5" id="KW-0597">Phosphoprotein</keyword>
<evidence type="ECO:0000256" key="12">
    <source>
        <dbReference type="ARBA" id="ARBA00023012"/>
    </source>
</evidence>
<dbReference type="GO" id="GO:0000155">
    <property type="term" value="F:phosphorelay sensor kinase activity"/>
    <property type="evidence" value="ECO:0007669"/>
    <property type="project" value="InterPro"/>
</dbReference>
<evidence type="ECO:0000313" key="19">
    <source>
        <dbReference type="Proteomes" id="UP000019062"/>
    </source>
</evidence>
<dbReference type="RefSeq" id="WP_200866442.1">
    <property type="nucleotide sequence ID" value="NZ_ASQA01000034.1"/>
</dbReference>
<evidence type="ECO:0000259" key="17">
    <source>
        <dbReference type="PROSITE" id="PS50885"/>
    </source>
</evidence>
<keyword evidence="13 15" id="KW-0472">Membrane</keyword>
<dbReference type="InterPro" id="IPR036097">
    <property type="entry name" value="HisK_dim/P_sf"/>
</dbReference>
<evidence type="ECO:0000256" key="2">
    <source>
        <dbReference type="ARBA" id="ARBA00004651"/>
    </source>
</evidence>
<dbReference type="InterPro" id="IPR003660">
    <property type="entry name" value="HAMP_dom"/>
</dbReference>
<feature type="domain" description="Histidine kinase" evidence="16">
    <location>
        <begin position="207"/>
        <end position="399"/>
    </location>
</feature>
<dbReference type="InterPro" id="IPR036890">
    <property type="entry name" value="HATPase_C_sf"/>
</dbReference>
<dbReference type="InterPro" id="IPR050398">
    <property type="entry name" value="HssS/ArlS-like"/>
</dbReference>
<dbReference type="AlphaFoldDB" id="W4EPQ8"/>
<keyword evidence="6" id="KW-0808">Transferase</keyword>
<evidence type="ECO:0000256" key="8">
    <source>
        <dbReference type="ARBA" id="ARBA00022741"/>
    </source>
</evidence>
<dbReference type="SUPFAM" id="SSF158472">
    <property type="entry name" value="HAMP domain-like"/>
    <property type="match status" value="1"/>
</dbReference>
<keyword evidence="7 15" id="KW-0812">Transmembrane</keyword>
<keyword evidence="8" id="KW-0547">Nucleotide-binding</keyword>
<evidence type="ECO:0000259" key="16">
    <source>
        <dbReference type="PROSITE" id="PS50109"/>
    </source>
</evidence>
<protein>
    <recommendedName>
        <fullName evidence="3">histidine kinase</fullName>
        <ecNumber evidence="3">2.7.13.3</ecNumber>
    </recommendedName>
</protein>
<dbReference type="PATRIC" id="fig|1227360.4.peg.3320"/>
<evidence type="ECO:0000256" key="13">
    <source>
        <dbReference type="ARBA" id="ARBA00023136"/>
    </source>
</evidence>
<dbReference type="SMART" id="SM00304">
    <property type="entry name" value="HAMP"/>
    <property type="match status" value="1"/>
</dbReference>
<evidence type="ECO:0000256" key="5">
    <source>
        <dbReference type="ARBA" id="ARBA00022553"/>
    </source>
</evidence>
<gene>
    <name evidence="18" type="ORF">C176_16292</name>
</gene>
<dbReference type="EC" id="2.7.13.3" evidence="3"/>
<dbReference type="SMART" id="SM00387">
    <property type="entry name" value="HATPase_c"/>
    <property type="match status" value="1"/>
</dbReference>
<dbReference type="InterPro" id="IPR005467">
    <property type="entry name" value="His_kinase_dom"/>
</dbReference>
<dbReference type="CDD" id="cd00075">
    <property type="entry name" value="HATPase"/>
    <property type="match status" value="1"/>
</dbReference>
<keyword evidence="19" id="KW-1185">Reference proteome</keyword>
<evidence type="ECO:0000256" key="6">
    <source>
        <dbReference type="ARBA" id="ARBA00022679"/>
    </source>
</evidence>
<keyword evidence="9 18" id="KW-0418">Kinase</keyword>
<reference evidence="18 19" key="1">
    <citation type="journal article" date="2014" name="BMC Genomics">
        <title>Genomic comparison of sporeforming bacilli isolated from milk.</title>
        <authorList>
            <person name="Moreno Switt A.I."/>
            <person name="Andrus A.D."/>
            <person name="Ranieri M.L."/>
            <person name="Orsi R.H."/>
            <person name="Ivy R."/>
            <person name="den Bakker H.C."/>
            <person name="Martin N.H."/>
            <person name="Wiedmann M."/>
            <person name="Boor K.J."/>
        </authorList>
    </citation>
    <scope>NUCLEOTIDE SEQUENCE [LARGE SCALE GENOMIC DNA]</scope>
    <source>
        <strain evidence="18 19">FSL R5-213</strain>
    </source>
</reference>
<evidence type="ECO:0000256" key="11">
    <source>
        <dbReference type="ARBA" id="ARBA00022989"/>
    </source>
</evidence>
<dbReference type="Pfam" id="PF00672">
    <property type="entry name" value="HAMP"/>
    <property type="match status" value="1"/>
</dbReference>
<evidence type="ECO:0000256" key="15">
    <source>
        <dbReference type="SAM" id="Phobius"/>
    </source>
</evidence>
<dbReference type="GO" id="GO:0005524">
    <property type="term" value="F:ATP binding"/>
    <property type="evidence" value="ECO:0007669"/>
    <property type="project" value="UniProtKB-KW"/>
</dbReference>
<dbReference type="PANTHER" id="PTHR45528">
    <property type="entry name" value="SENSOR HISTIDINE KINASE CPXA"/>
    <property type="match status" value="1"/>
</dbReference>
<dbReference type="InterPro" id="IPR003661">
    <property type="entry name" value="HisK_dim/P_dom"/>
</dbReference>
<keyword evidence="12" id="KW-0902">Two-component regulatory system</keyword>
<feature type="domain" description="HAMP" evidence="17">
    <location>
        <begin position="141"/>
        <end position="192"/>
    </location>
</feature>
<dbReference type="Gene3D" id="3.30.565.10">
    <property type="entry name" value="Histidine kinase-like ATPase, C-terminal domain"/>
    <property type="match status" value="1"/>
</dbReference>
<feature type="coiled-coil region" evidence="14">
    <location>
        <begin position="150"/>
        <end position="211"/>
    </location>
</feature>
<evidence type="ECO:0000256" key="4">
    <source>
        <dbReference type="ARBA" id="ARBA00022475"/>
    </source>
</evidence>
<dbReference type="Pfam" id="PF02518">
    <property type="entry name" value="HATPase_c"/>
    <property type="match status" value="1"/>
</dbReference>
<comment type="subcellular location">
    <subcellularLocation>
        <location evidence="2">Cell membrane</location>
        <topology evidence="2">Multi-pass membrane protein</topology>
    </subcellularLocation>
</comment>
<organism evidence="18 19">
    <name type="scientific">Viridibacillus arenosi FSL R5-213</name>
    <dbReference type="NCBI Taxonomy" id="1227360"/>
    <lineage>
        <taxon>Bacteria</taxon>
        <taxon>Bacillati</taxon>
        <taxon>Bacillota</taxon>
        <taxon>Bacilli</taxon>
        <taxon>Bacillales</taxon>
        <taxon>Caryophanaceae</taxon>
        <taxon>Viridibacillus</taxon>
    </lineage>
</organism>
<evidence type="ECO:0000256" key="14">
    <source>
        <dbReference type="SAM" id="Coils"/>
    </source>
</evidence>
<dbReference type="SMART" id="SM00388">
    <property type="entry name" value="HisKA"/>
    <property type="match status" value="1"/>
</dbReference>
<evidence type="ECO:0000256" key="9">
    <source>
        <dbReference type="ARBA" id="ARBA00022777"/>
    </source>
</evidence>
<accession>W4EPQ8</accession>
<comment type="catalytic activity">
    <reaction evidence="1">
        <text>ATP + protein L-histidine = ADP + protein N-phospho-L-histidine.</text>
        <dbReference type="EC" id="2.7.13.3"/>
    </reaction>
</comment>
<evidence type="ECO:0000256" key="1">
    <source>
        <dbReference type="ARBA" id="ARBA00000085"/>
    </source>
</evidence>
<dbReference type="eggNOG" id="COG0642">
    <property type="taxonomic scope" value="Bacteria"/>
</dbReference>
<evidence type="ECO:0000313" key="18">
    <source>
        <dbReference type="EMBL" id="ETT82565.1"/>
    </source>
</evidence>
<dbReference type="Gene3D" id="6.10.340.10">
    <property type="match status" value="1"/>
</dbReference>
<dbReference type="Gene3D" id="1.10.287.130">
    <property type="match status" value="1"/>
</dbReference>
<dbReference type="InterPro" id="IPR003594">
    <property type="entry name" value="HATPase_dom"/>
</dbReference>
<keyword evidence="11 15" id="KW-1133">Transmembrane helix</keyword>
<feature type="transmembrane region" description="Helical" evidence="15">
    <location>
        <begin position="120"/>
        <end position="139"/>
    </location>
</feature>
<dbReference type="CDD" id="cd06225">
    <property type="entry name" value="HAMP"/>
    <property type="match status" value="1"/>
</dbReference>
<comment type="caution">
    <text evidence="18">The sequence shown here is derived from an EMBL/GenBank/DDBJ whole genome shotgun (WGS) entry which is preliminary data.</text>
</comment>
<proteinExistence type="predicted"/>
<keyword evidence="4" id="KW-1003">Cell membrane</keyword>
<keyword evidence="10" id="KW-0067">ATP-binding</keyword>
<evidence type="ECO:0000256" key="10">
    <source>
        <dbReference type="ARBA" id="ARBA00022840"/>
    </source>
</evidence>
<dbReference type="SUPFAM" id="SSF55874">
    <property type="entry name" value="ATPase domain of HSP90 chaperone/DNA topoisomerase II/histidine kinase"/>
    <property type="match status" value="1"/>
</dbReference>
<dbReference type="EMBL" id="ASQA01000034">
    <property type="protein sequence ID" value="ETT82565.1"/>
    <property type="molecule type" value="Genomic_DNA"/>
</dbReference>